<feature type="compositionally biased region" description="Basic residues" evidence="1">
    <location>
        <begin position="241"/>
        <end position="250"/>
    </location>
</feature>
<dbReference type="PANTHER" id="PTHR35095:SF1">
    <property type="entry name" value="OS05G0143300 PROTEIN"/>
    <property type="match status" value="1"/>
</dbReference>
<dbReference type="AlphaFoldDB" id="A0AAV8RV65"/>
<evidence type="ECO:0000313" key="2">
    <source>
        <dbReference type="EMBL" id="KAJ8509634.1"/>
    </source>
</evidence>
<feature type="compositionally biased region" description="Polar residues" evidence="1">
    <location>
        <begin position="219"/>
        <end position="231"/>
    </location>
</feature>
<name>A0AAV8RV65_ENSVE</name>
<evidence type="ECO:0000256" key="1">
    <source>
        <dbReference type="SAM" id="MobiDB-lite"/>
    </source>
</evidence>
<organism evidence="2 3">
    <name type="scientific">Ensete ventricosum</name>
    <name type="common">Abyssinian banana</name>
    <name type="synonym">Musa ensete</name>
    <dbReference type="NCBI Taxonomy" id="4639"/>
    <lineage>
        <taxon>Eukaryota</taxon>
        <taxon>Viridiplantae</taxon>
        <taxon>Streptophyta</taxon>
        <taxon>Embryophyta</taxon>
        <taxon>Tracheophyta</taxon>
        <taxon>Spermatophyta</taxon>
        <taxon>Magnoliopsida</taxon>
        <taxon>Liliopsida</taxon>
        <taxon>Zingiberales</taxon>
        <taxon>Musaceae</taxon>
        <taxon>Ensete</taxon>
    </lineage>
</organism>
<evidence type="ECO:0000313" key="3">
    <source>
        <dbReference type="Proteomes" id="UP001222027"/>
    </source>
</evidence>
<accession>A0AAV8RV65</accession>
<keyword evidence="3" id="KW-1185">Reference proteome</keyword>
<dbReference type="PANTHER" id="PTHR35095">
    <property type="entry name" value="OS05G0143300 PROTEIN"/>
    <property type="match status" value="1"/>
</dbReference>
<proteinExistence type="predicted"/>
<dbReference type="Proteomes" id="UP001222027">
    <property type="component" value="Unassembled WGS sequence"/>
</dbReference>
<reference evidence="2 3" key="1">
    <citation type="submission" date="2022-12" db="EMBL/GenBank/DDBJ databases">
        <title>Chromosome-scale assembly of the Ensete ventricosum genome.</title>
        <authorList>
            <person name="Dussert Y."/>
            <person name="Stocks J."/>
            <person name="Wendawek A."/>
            <person name="Woldeyes F."/>
            <person name="Nichols R.A."/>
            <person name="Borrell J.S."/>
        </authorList>
    </citation>
    <scope>NUCLEOTIDE SEQUENCE [LARGE SCALE GENOMIC DNA]</scope>
    <source>
        <strain evidence="3">cv. Maze</strain>
        <tissue evidence="2">Seeds</tissue>
    </source>
</reference>
<protein>
    <submittedName>
        <fullName evidence="2">Uncharacterized protein</fullName>
    </submittedName>
</protein>
<comment type="caution">
    <text evidence="2">The sequence shown here is derived from an EMBL/GenBank/DDBJ whole genome shotgun (WGS) entry which is preliminary data.</text>
</comment>
<feature type="region of interest" description="Disordered" evidence="1">
    <location>
        <begin position="215"/>
        <end position="253"/>
    </location>
</feature>
<dbReference type="EMBL" id="JAQQAF010000001">
    <property type="protein sequence ID" value="KAJ8509634.1"/>
    <property type="molecule type" value="Genomic_DNA"/>
</dbReference>
<gene>
    <name evidence="2" type="ORF">OPV22_000068</name>
</gene>
<sequence>MVELSLVASAALPRAIIHPEHQGPYKAPKEFQILLPVHGRKQDALRLGSVQFNAQHLQGVGQPMRLLSDNNQSAGLSPMIEKPVLVDIQDSCPDSMLFSFRIVEKCLRNEKILKFLMSGSKLAGGEGIDASLLSEVMGLQEVTIDMLRSPHVLVDDKSSLYEAEMDDGRLLFADSASQMEDLLSIVADFNLPKRTIIGSKQSLLVPYFTRRSRGRSQAHKQVSSPTVTTLKSSDDANKLKTLPKKKKNKRLGRDQDRYPRTYLHACESLLSAVIDKESSVTIPSLKKSSPEISKLLAQFSAGVAGTGIAVIVSVLCKLACGRVPLSATRLLNTGFGFGLFWLSWAINGLRDTIIYVSKNSSKLNLTEEEIASKVKRSAKEIIFRAAALVAVAILRFA</sequence>